<name>A0ABY6URE6_BIOOC</name>
<dbReference type="Gene3D" id="2.30.29.30">
    <property type="entry name" value="Pleckstrin-homology domain (PH domain)/Phosphotyrosine-binding domain (PTB)"/>
    <property type="match status" value="1"/>
</dbReference>
<comment type="caution">
    <text evidence="2">The sequence shown here is derived from an EMBL/GenBank/DDBJ whole genome shotgun (WGS) entry which is preliminary data.</text>
</comment>
<dbReference type="EMBL" id="CABFNS010000873">
    <property type="protein sequence ID" value="VUC33952.1"/>
    <property type="molecule type" value="Genomic_DNA"/>
</dbReference>
<dbReference type="InterPro" id="IPR000697">
    <property type="entry name" value="WH1/EVH1_dom"/>
</dbReference>
<evidence type="ECO:0000313" key="3">
    <source>
        <dbReference type="Proteomes" id="UP000766486"/>
    </source>
</evidence>
<dbReference type="PROSITE" id="PS50229">
    <property type="entry name" value="WH1"/>
    <property type="match status" value="1"/>
</dbReference>
<feature type="domain" description="WH1" evidence="1">
    <location>
        <begin position="17"/>
        <end position="130"/>
    </location>
</feature>
<protein>
    <recommendedName>
        <fullName evidence="1">WH1 domain-containing protein</fullName>
    </recommendedName>
</protein>
<evidence type="ECO:0000259" key="1">
    <source>
        <dbReference type="PROSITE" id="PS50229"/>
    </source>
</evidence>
<gene>
    <name evidence="2" type="ORF">CLO192961_LOCUS367144</name>
</gene>
<dbReference type="SUPFAM" id="SSF50729">
    <property type="entry name" value="PH domain-like"/>
    <property type="match status" value="1"/>
</dbReference>
<dbReference type="Proteomes" id="UP000766486">
    <property type="component" value="Unassembled WGS sequence"/>
</dbReference>
<sequence>MPSILTDAEKDIVKSVIRKTTNKIFAVGLIRLYVAWPDPKKWTYTGLEGALVLLNDLSPPCAVWLRIVDISPAARGVIWEMQVPEEWRYSATKPLLHTFEMDRRVYGCSFADEKEARMFLRKMEGREQLVCKKSKSTPFLSYAGDSRFSILDAYDSNWRPNFGDELRKMGLSDESIHENQDFIVSYLKEQESKARS</sequence>
<dbReference type="CDD" id="cd01205">
    <property type="entry name" value="EVH1_WASP-like"/>
    <property type="match status" value="1"/>
</dbReference>
<dbReference type="SMART" id="SM00461">
    <property type="entry name" value="WH1"/>
    <property type="match status" value="1"/>
</dbReference>
<dbReference type="Pfam" id="PF00568">
    <property type="entry name" value="WH1"/>
    <property type="match status" value="1"/>
</dbReference>
<accession>A0ABY6URE6</accession>
<reference evidence="2 3" key="1">
    <citation type="submission" date="2019-06" db="EMBL/GenBank/DDBJ databases">
        <authorList>
            <person name="Broberg M."/>
        </authorList>
    </citation>
    <scope>NUCLEOTIDE SEQUENCE [LARGE SCALE GENOMIC DNA]</scope>
</reference>
<evidence type="ECO:0000313" key="2">
    <source>
        <dbReference type="EMBL" id="VUC33952.1"/>
    </source>
</evidence>
<dbReference type="InterPro" id="IPR011993">
    <property type="entry name" value="PH-like_dom_sf"/>
</dbReference>
<organism evidence="2 3">
    <name type="scientific">Bionectria ochroleuca</name>
    <name type="common">Gliocladium roseum</name>
    <dbReference type="NCBI Taxonomy" id="29856"/>
    <lineage>
        <taxon>Eukaryota</taxon>
        <taxon>Fungi</taxon>
        <taxon>Dikarya</taxon>
        <taxon>Ascomycota</taxon>
        <taxon>Pezizomycotina</taxon>
        <taxon>Sordariomycetes</taxon>
        <taxon>Hypocreomycetidae</taxon>
        <taxon>Hypocreales</taxon>
        <taxon>Bionectriaceae</taxon>
        <taxon>Clonostachys</taxon>
    </lineage>
</organism>
<keyword evidence="3" id="KW-1185">Reference proteome</keyword>
<proteinExistence type="predicted"/>
<dbReference type="InterPro" id="IPR033927">
    <property type="entry name" value="WASPfam_EVH1"/>
</dbReference>